<keyword evidence="3" id="KW-0647">Proteasome</keyword>
<organism evidence="3 4">
    <name type="scientific">Candidatus Altarchaeum hamiconexum</name>
    <dbReference type="NCBI Taxonomy" id="1803513"/>
    <lineage>
        <taxon>Archaea</taxon>
        <taxon>Candidatus Altarchaeota</taxon>
        <taxon>Candidatus Altiarchaeia</taxon>
        <taxon>Candidatus Altarchaeales</taxon>
        <taxon>Candidatus Altarchaeaceae</taxon>
        <taxon>Candidatus Altarchaeum</taxon>
    </lineage>
</organism>
<dbReference type="GO" id="GO:0000502">
    <property type="term" value="C:proteasome complex"/>
    <property type="evidence" value="ECO:0007669"/>
    <property type="project" value="UniProtKB-KW"/>
</dbReference>
<evidence type="ECO:0000313" key="3">
    <source>
        <dbReference type="EMBL" id="NCS91966.1"/>
    </source>
</evidence>
<dbReference type="InterPro" id="IPR019151">
    <property type="entry name" value="Proteasome_assmbl_chaperone_2"/>
</dbReference>
<dbReference type="Proteomes" id="UP000768163">
    <property type="component" value="Unassembled WGS sequence"/>
</dbReference>
<keyword evidence="1" id="KW-0472">Membrane</keyword>
<dbReference type="Proteomes" id="UP000738826">
    <property type="component" value="Unassembled WGS sequence"/>
</dbReference>
<sequence length="249" mass="28134">MEPSVRLVETKNINFKNPVVIIGFPDVGLVGTIVARYIIDKLKLEEIGHIESNLFPPILVIHNEKIQNIIQINGNENVIVFTSEIPVPLEILNDLTKVIADWITSKKAEMTFIVGGMPNQNRLEMKTIVTHAIPTTHRASAILNKGKGQLFDEGVIIGMNALFLRKFFEEKSDGIALLADSFLAFPDPESSAVVIENLNKMLGWNIETKKLLEKGDEIRLNARDLMKKTREILNKMRKPVEDESTMMYR</sequence>
<keyword evidence="1" id="KW-0812">Transmembrane</keyword>
<dbReference type="InterPro" id="IPR038389">
    <property type="entry name" value="PSMG2_sf"/>
</dbReference>
<evidence type="ECO:0000313" key="2">
    <source>
        <dbReference type="EMBL" id="NCN65391.1"/>
    </source>
</evidence>
<reference evidence="3" key="1">
    <citation type="submission" date="2019-11" db="EMBL/GenBank/DDBJ databases">
        <title>Lipid analysis of CO2-rich subsurface aquifers suggests an autotrophy-based deep biosphere with lysolipids enriched in CPR bacteria.</title>
        <authorList>
            <person name="Probst A.J."/>
            <person name="Elling F.J."/>
            <person name="Castelle C.J."/>
            <person name="Zhu Q."/>
            <person name="Elvert M."/>
            <person name="Birarda G."/>
            <person name="Holman H.-Y."/>
            <person name="Lane K.R."/>
            <person name="Ladd B."/>
            <person name="Ryan M.C."/>
            <person name="Woyke T."/>
            <person name="Hinrichs K.-U."/>
            <person name="Banfield J.F."/>
        </authorList>
    </citation>
    <scope>NUCLEOTIDE SEQUENCE</scope>
    <source>
        <strain evidence="2">CG_2015-01_33_1645</strain>
        <strain evidence="3">CG_2015-04_33_537</strain>
    </source>
</reference>
<comment type="caution">
    <text evidence="3">The sequence shown here is derived from an EMBL/GenBank/DDBJ whole genome shotgun (WGS) entry which is preliminary data.</text>
</comment>
<dbReference type="PANTHER" id="PTHR35610:SF3">
    <property type="entry name" value="PROTEASOME ASSEMBLY CHAPERONE FAMILY PROTEIN"/>
    <property type="match status" value="1"/>
</dbReference>
<dbReference type="SUPFAM" id="SSF159659">
    <property type="entry name" value="Cgl1923-like"/>
    <property type="match status" value="1"/>
</dbReference>
<evidence type="ECO:0000313" key="4">
    <source>
        <dbReference type="Proteomes" id="UP000738826"/>
    </source>
</evidence>
<dbReference type="Pfam" id="PF09754">
    <property type="entry name" value="PAC2"/>
    <property type="match status" value="1"/>
</dbReference>
<feature type="transmembrane region" description="Helical" evidence="1">
    <location>
        <begin position="20"/>
        <end position="39"/>
    </location>
</feature>
<gene>
    <name evidence="3" type="ORF">GW779_06185</name>
    <name evidence="2" type="ORF">GW910_04955</name>
</gene>
<dbReference type="AlphaFoldDB" id="A0A8J7YZN4"/>
<dbReference type="Gene3D" id="3.40.50.10900">
    <property type="entry name" value="PAC-like subunit"/>
    <property type="match status" value="1"/>
</dbReference>
<evidence type="ECO:0000256" key="1">
    <source>
        <dbReference type="SAM" id="Phobius"/>
    </source>
</evidence>
<keyword evidence="1" id="KW-1133">Transmembrane helix</keyword>
<accession>A0A8J7YZN4</accession>
<proteinExistence type="predicted"/>
<protein>
    <submittedName>
        <fullName evidence="3">Proteasome assembly chaperone family protein</fullName>
    </submittedName>
</protein>
<dbReference type="EMBL" id="JAACVF010000134">
    <property type="protein sequence ID" value="NCN65391.1"/>
    <property type="molecule type" value="Genomic_DNA"/>
</dbReference>
<name>A0A8J7YZN4_9ARCH</name>
<dbReference type="PANTHER" id="PTHR35610">
    <property type="entry name" value="3-ISOPROPYLMALATE DEHYDRATASE-RELATED"/>
    <property type="match status" value="1"/>
</dbReference>
<dbReference type="EMBL" id="JAACQH010000139">
    <property type="protein sequence ID" value="NCS91966.1"/>
    <property type="molecule type" value="Genomic_DNA"/>
</dbReference>